<evidence type="ECO:0000313" key="2">
    <source>
        <dbReference type="EMBL" id="CEO32942.1"/>
    </source>
</evidence>
<dbReference type="RefSeq" id="WP_057557950.1">
    <property type="nucleotide sequence ID" value="NZ_CDNY01000003.1"/>
</dbReference>
<dbReference type="Pfam" id="PF06114">
    <property type="entry name" value="Peptidase_M78"/>
    <property type="match status" value="1"/>
</dbReference>
<sequence>MNIYEELQQEAYENNIILKEVALKSNSDGLYYDGKIAINKNRLASNKEKACVLAEELAHHYTSYGNILDLDDISNCKQEYKARLVSYDKLIGLNGLIYAWKNRCRSKEEIAEFLDITISFLDEALECYKNKYGVSVKIDNYTIYFIPSFIISEFIE</sequence>
<name>A0A9P1PA34_PARSO</name>
<comment type="caution">
    <text evidence="2">The sequence shown here is derived from an EMBL/GenBank/DDBJ whole genome shotgun (WGS) entry which is preliminary data.</text>
</comment>
<protein>
    <submittedName>
        <fullName evidence="2">Gp23-like protein</fullName>
    </submittedName>
</protein>
<dbReference type="EMBL" id="CDNY01000003">
    <property type="protein sequence ID" value="CEO32942.1"/>
    <property type="molecule type" value="Genomic_DNA"/>
</dbReference>
<evidence type="ECO:0000259" key="1">
    <source>
        <dbReference type="Pfam" id="PF06114"/>
    </source>
</evidence>
<reference evidence="3" key="1">
    <citation type="submission" date="2015-01" db="EMBL/GenBank/DDBJ databases">
        <authorList>
            <person name="Aslett A.Martin."/>
            <person name="De Silva Nishadi"/>
        </authorList>
    </citation>
    <scope>NUCLEOTIDE SEQUENCE [LARGE SCALE GENOMIC DNA]</scope>
    <source>
        <strain evidence="3">UMC4404</strain>
    </source>
</reference>
<evidence type="ECO:0000313" key="3">
    <source>
        <dbReference type="Proteomes" id="UP000049685"/>
    </source>
</evidence>
<accession>A0A9P1PA34</accession>
<gene>
    <name evidence="2" type="ORF">UMC4404_09221</name>
</gene>
<dbReference type="Proteomes" id="UP000049685">
    <property type="component" value="Unassembled WGS sequence"/>
</dbReference>
<proteinExistence type="predicted"/>
<dbReference type="InterPro" id="IPR010359">
    <property type="entry name" value="IrrE_HExxH"/>
</dbReference>
<feature type="domain" description="IrrE N-terminal-like" evidence="1">
    <location>
        <begin position="24"/>
        <end position="125"/>
    </location>
</feature>
<organism evidence="2 3">
    <name type="scientific">Paraclostridium sordellii</name>
    <name type="common">Clostridium sordellii</name>
    <dbReference type="NCBI Taxonomy" id="1505"/>
    <lineage>
        <taxon>Bacteria</taxon>
        <taxon>Bacillati</taxon>
        <taxon>Bacillota</taxon>
        <taxon>Clostridia</taxon>
        <taxon>Peptostreptococcales</taxon>
        <taxon>Peptostreptococcaceae</taxon>
        <taxon>Paraclostridium</taxon>
    </lineage>
</organism>
<dbReference type="AlphaFoldDB" id="A0A9P1PA34"/>